<reference evidence="2 3" key="2">
    <citation type="submission" date="2018-11" db="EMBL/GenBank/DDBJ databases">
        <authorList>
            <consortium name="Pathogen Informatics"/>
        </authorList>
    </citation>
    <scope>NUCLEOTIDE SEQUENCE [LARGE SCALE GENOMIC DNA]</scope>
</reference>
<feature type="region of interest" description="Disordered" evidence="1">
    <location>
        <begin position="67"/>
        <end position="113"/>
    </location>
</feature>
<organism evidence="4">
    <name type="scientific">Anisakis simplex</name>
    <name type="common">Herring worm</name>
    <dbReference type="NCBI Taxonomy" id="6269"/>
    <lineage>
        <taxon>Eukaryota</taxon>
        <taxon>Metazoa</taxon>
        <taxon>Ecdysozoa</taxon>
        <taxon>Nematoda</taxon>
        <taxon>Chromadorea</taxon>
        <taxon>Rhabditida</taxon>
        <taxon>Spirurina</taxon>
        <taxon>Ascaridomorpha</taxon>
        <taxon>Ascaridoidea</taxon>
        <taxon>Anisakidae</taxon>
        <taxon>Anisakis</taxon>
        <taxon>Anisakis simplex complex</taxon>
    </lineage>
</organism>
<name>A0A0M3JXL9_ANISI</name>
<accession>A0A0M3JXL9</accession>
<evidence type="ECO:0000313" key="3">
    <source>
        <dbReference type="Proteomes" id="UP000267096"/>
    </source>
</evidence>
<gene>
    <name evidence="2" type="ORF">ASIM_LOCUS12569</name>
</gene>
<dbReference type="WBParaSite" id="ASIM_0001310301-mRNA-1">
    <property type="protein sequence ID" value="ASIM_0001310301-mRNA-1"/>
    <property type="gene ID" value="ASIM_0001310301"/>
</dbReference>
<evidence type="ECO:0000313" key="2">
    <source>
        <dbReference type="EMBL" id="VDK47669.1"/>
    </source>
</evidence>
<feature type="region of interest" description="Disordered" evidence="1">
    <location>
        <begin position="178"/>
        <end position="202"/>
    </location>
</feature>
<dbReference type="Proteomes" id="UP000267096">
    <property type="component" value="Unassembled WGS sequence"/>
</dbReference>
<protein>
    <submittedName>
        <fullName evidence="4">BHLH domain-containing protein</fullName>
    </submittedName>
</protein>
<keyword evidence="3" id="KW-1185">Reference proteome</keyword>
<dbReference type="OrthoDB" id="5875206at2759"/>
<dbReference type="EMBL" id="UYRR01031211">
    <property type="protein sequence ID" value="VDK47669.1"/>
    <property type="molecule type" value="Genomic_DNA"/>
</dbReference>
<feature type="compositionally biased region" description="Polar residues" evidence="1">
    <location>
        <begin position="92"/>
        <end position="101"/>
    </location>
</feature>
<feature type="compositionally biased region" description="Polar residues" evidence="1">
    <location>
        <begin position="185"/>
        <end position="202"/>
    </location>
</feature>
<evidence type="ECO:0000256" key="1">
    <source>
        <dbReference type="SAM" id="MobiDB-lite"/>
    </source>
</evidence>
<proteinExistence type="predicted"/>
<dbReference type="AlphaFoldDB" id="A0A0M3JXL9"/>
<reference evidence="4" key="1">
    <citation type="submission" date="2017-02" db="UniProtKB">
        <authorList>
            <consortium name="WormBaseParasite"/>
        </authorList>
    </citation>
    <scope>IDENTIFICATION</scope>
</reference>
<sequence>MLQQGGRGQQHGLVVIASERTLGGTVSYDRMYSRRNLDKMIVVAALCKDCAVSLSYEMSVMKTNRVKATKKRSSRSAQVLKQKPASRRCADTNASTISSQHSARETTSRKQTLPLSGEENAELEALARLLPLPYRLLNNDPYLVLKTAISYIDQLKATVIARVRSGSLPQEALTKVFQPQEPIPKNQQQVDSTCQQTERPYQ</sequence>
<evidence type="ECO:0000313" key="4">
    <source>
        <dbReference type="WBParaSite" id="ASIM_0001310301-mRNA-1"/>
    </source>
</evidence>